<keyword evidence="3" id="KW-1185">Reference proteome</keyword>
<comment type="caution">
    <text evidence="2">The sequence shown here is derived from an EMBL/GenBank/DDBJ whole genome shotgun (WGS) entry which is preliminary data.</text>
</comment>
<evidence type="ECO:0000313" key="2">
    <source>
        <dbReference type="EMBL" id="GBL83768.1"/>
    </source>
</evidence>
<reference evidence="2 3" key="1">
    <citation type="journal article" date="2019" name="Sci. Rep.">
        <title>Orb-weaving spider Araneus ventricosus genome elucidates the spidroin gene catalogue.</title>
        <authorList>
            <person name="Kono N."/>
            <person name="Nakamura H."/>
            <person name="Ohtoshi R."/>
            <person name="Moran D.A.P."/>
            <person name="Shinohara A."/>
            <person name="Yoshida Y."/>
            <person name="Fujiwara M."/>
            <person name="Mori M."/>
            <person name="Tomita M."/>
            <person name="Arakawa K."/>
        </authorList>
    </citation>
    <scope>NUCLEOTIDE SEQUENCE [LARGE SCALE GENOMIC DNA]</scope>
</reference>
<dbReference type="Proteomes" id="UP000499080">
    <property type="component" value="Unassembled WGS sequence"/>
</dbReference>
<evidence type="ECO:0000256" key="1">
    <source>
        <dbReference type="SAM" id="MobiDB-lite"/>
    </source>
</evidence>
<accession>A0A4Y2AVM0</accession>
<gene>
    <name evidence="2" type="ORF">AVEN_132663_1</name>
</gene>
<sequence>MNKTVRGGLVMKGRGSLVVRSRPRGRRVPSSKPDSIENAKSDVAGQMSSCWCDPREAASLGVVLVI</sequence>
<proteinExistence type="predicted"/>
<feature type="region of interest" description="Disordered" evidence="1">
    <location>
        <begin position="19"/>
        <end position="41"/>
    </location>
</feature>
<name>A0A4Y2AVM0_ARAVE</name>
<evidence type="ECO:0000313" key="3">
    <source>
        <dbReference type="Proteomes" id="UP000499080"/>
    </source>
</evidence>
<dbReference type="EMBL" id="BGPR01000034">
    <property type="protein sequence ID" value="GBL83768.1"/>
    <property type="molecule type" value="Genomic_DNA"/>
</dbReference>
<protein>
    <submittedName>
        <fullName evidence="2">Uncharacterized protein</fullName>
    </submittedName>
</protein>
<organism evidence="2 3">
    <name type="scientific">Araneus ventricosus</name>
    <name type="common">Orbweaver spider</name>
    <name type="synonym">Epeira ventricosa</name>
    <dbReference type="NCBI Taxonomy" id="182803"/>
    <lineage>
        <taxon>Eukaryota</taxon>
        <taxon>Metazoa</taxon>
        <taxon>Ecdysozoa</taxon>
        <taxon>Arthropoda</taxon>
        <taxon>Chelicerata</taxon>
        <taxon>Arachnida</taxon>
        <taxon>Araneae</taxon>
        <taxon>Araneomorphae</taxon>
        <taxon>Entelegynae</taxon>
        <taxon>Araneoidea</taxon>
        <taxon>Araneidae</taxon>
        <taxon>Araneus</taxon>
    </lineage>
</organism>
<dbReference type="AlphaFoldDB" id="A0A4Y2AVM0"/>